<dbReference type="PANTHER" id="PTHR34883:SF17">
    <property type="entry name" value="CUPREDOXIN"/>
    <property type="match status" value="1"/>
</dbReference>
<dbReference type="InterPro" id="IPR052953">
    <property type="entry name" value="Ser-rich/MCO-related"/>
</dbReference>
<dbReference type="Gene3D" id="2.60.40.420">
    <property type="entry name" value="Cupredoxins - blue copper proteins"/>
    <property type="match status" value="1"/>
</dbReference>
<evidence type="ECO:0000256" key="1">
    <source>
        <dbReference type="SAM" id="MobiDB-lite"/>
    </source>
</evidence>
<feature type="signal peptide" evidence="2">
    <location>
        <begin position="1"/>
        <end position="18"/>
    </location>
</feature>
<feature type="chain" id="PRO_5002058946" evidence="2">
    <location>
        <begin position="19"/>
        <end position="273"/>
    </location>
</feature>
<dbReference type="CDD" id="cd00920">
    <property type="entry name" value="Cupredoxin"/>
    <property type="match status" value="1"/>
</dbReference>
<dbReference type="EMBL" id="JNVN01002100">
    <property type="protein sequence ID" value="KHJ32414.1"/>
    <property type="molecule type" value="Genomic_DNA"/>
</dbReference>
<dbReference type="AlphaFoldDB" id="A0A0B1P6Y0"/>
<dbReference type="SUPFAM" id="SSF49503">
    <property type="entry name" value="Cupredoxins"/>
    <property type="match status" value="1"/>
</dbReference>
<dbReference type="OMA" id="MPTYTIM"/>
<feature type="compositionally biased region" description="Low complexity" evidence="1">
    <location>
        <begin position="28"/>
        <end position="47"/>
    </location>
</feature>
<dbReference type="Proteomes" id="UP000030854">
    <property type="component" value="Unassembled WGS sequence"/>
</dbReference>
<gene>
    <name evidence="3" type="ORF">EV44_g0369</name>
</gene>
<comment type="caution">
    <text evidence="3">The sequence shown here is derived from an EMBL/GenBank/DDBJ whole genome shotgun (WGS) entry which is preliminary data.</text>
</comment>
<dbReference type="HOGENOM" id="CLU_053381_1_0_1"/>
<proteinExistence type="predicted"/>
<organism evidence="3 4">
    <name type="scientific">Uncinula necator</name>
    <name type="common">Grape powdery mildew</name>
    <dbReference type="NCBI Taxonomy" id="52586"/>
    <lineage>
        <taxon>Eukaryota</taxon>
        <taxon>Fungi</taxon>
        <taxon>Dikarya</taxon>
        <taxon>Ascomycota</taxon>
        <taxon>Pezizomycotina</taxon>
        <taxon>Leotiomycetes</taxon>
        <taxon>Erysiphales</taxon>
        <taxon>Erysiphaceae</taxon>
        <taxon>Erysiphe</taxon>
    </lineage>
</organism>
<dbReference type="OrthoDB" id="5421909at2759"/>
<keyword evidence="4" id="KW-1185">Reference proteome</keyword>
<feature type="compositionally biased region" description="Low complexity" evidence="1">
    <location>
        <begin position="207"/>
        <end position="223"/>
    </location>
</feature>
<evidence type="ECO:0000313" key="4">
    <source>
        <dbReference type="Proteomes" id="UP000030854"/>
    </source>
</evidence>
<dbReference type="PANTHER" id="PTHR34883">
    <property type="entry name" value="SERINE-RICH PROTEIN, PUTATIVE-RELATED-RELATED"/>
    <property type="match status" value="1"/>
</dbReference>
<name>A0A0B1P6Y0_UNCNE</name>
<dbReference type="InterPro" id="IPR008972">
    <property type="entry name" value="Cupredoxin"/>
</dbReference>
<protein>
    <submittedName>
        <fullName evidence="3">Putative extracellular serine-rich protein</fullName>
    </submittedName>
</protein>
<dbReference type="STRING" id="52586.A0A0B1P6Y0"/>
<sequence>MHFSAILLSSLGFGYVFAQAKGNQKNVTSAASTSTPSAPSTSGSASPKGQVKVHVVRVGANAATKFEPNRLSAQVGEMVQFQFAGGNHTIAQSTFDQPCVPISMVNPKVTGFYSGYMPVSAANDMMPTYTIMISDLTPIWIYCAQGQHCEKGMLMVVNENVQANASRTLENFSALAAKAVTVQMKGDAGPGTGTNAGTPVSPDGNIPKPSGASSKPSGTPSKNSGKDSKSNSSSNVPEEDPDISSSPISSSGKTSVNIVLFALIGFSTFAFLI</sequence>
<accession>A0A0B1P6Y0</accession>
<reference evidence="3 4" key="1">
    <citation type="journal article" date="2014" name="BMC Genomics">
        <title>Adaptive genomic structural variation in the grape powdery mildew pathogen, Erysiphe necator.</title>
        <authorList>
            <person name="Jones L."/>
            <person name="Riaz S."/>
            <person name="Morales-Cruz A."/>
            <person name="Amrine K.C."/>
            <person name="McGuire B."/>
            <person name="Gubler W.D."/>
            <person name="Walker M.A."/>
            <person name="Cantu D."/>
        </authorList>
    </citation>
    <scope>NUCLEOTIDE SEQUENCE [LARGE SCALE GENOMIC DNA]</scope>
    <source>
        <strain evidence="4">c</strain>
    </source>
</reference>
<feature type="region of interest" description="Disordered" evidence="1">
    <location>
        <begin position="28"/>
        <end position="50"/>
    </location>
</feature>
<evidence type="ECO:0000313" key="3">
    <source>
        <dbReference type="EMBL" id="KHJ32414.1"/>
    </source>
</evidence>
<feature type="region of interest" description="Disordered" evidence="1">
    <location>
        <begin position="186"/>
        <end position="252"/>
    </location>
</feature>
<evidence type="ECO:0000256" key="2">
    <source>
        <dbReference type="SAM" id="SignalP"/>
    </source>
</evidence>
<keyword evidence="2" id="KW-0732">Signal</keyword>